<feature type="compositionally biased region" description="Low complexity" evidence="1">
    <location>
        <begin position="87"/>
        <end position="100"/>
    </location>
</feature>
<accession>A0A418WBN2</accession>
<dbReference type="Proteomes" id="UP000284605">
    <property type="component" value="Unassembled WGS sequence"/>
</dbReference>
<sequence length="406" mass="43085">MVAPGPKQRYFWLRIANRAPMASSGGQRKRVKTGNGRRKAGGRKRPFVGRPGVRRAIVFGWATIVAVAVGFLLMRSMDETTVARQTPAARPAPSAVAAAPSPSPAEQLAQTPRTPVEPAPRPRETAVVAPPPPVTADEIPYDARPAWQRFAAASPVVGKRPAIAIVIDDDGLNKKEAEELLSLEAPITLSIMGYAEGMTDYARRARALGDELLVHVPMEPQGKADPGTKALTVDLSPAEIRARLRWHLDRHDGFVGINNHMGSRFSSDAAGMKVVIEELKGRGLAFLDSRTAATSVGEETARAAGIPTASRDVFLDNEIGASAIEAQLVLVERKAREKGMAIAIGHPHAATIEALRRFIPQAKARGIVFVPVSAVIARRSGEAIEAVGTTGGASGKRSGSPPPPRG</sequence>
<evidence type="ECO:0000256" key="2">
    <source>
        <dbReference type="SAM" id="Phobius"/>
    </source>
</evidence>
<name>A0A418WBN2_9PROT</name>
<dbReference type="PANTHER" id="PTHR30105">
    <property type="entry name" value="UNCHARACTERIZED YIBQ-RELATED"/>
    <property type="match status" value="1"/>
</dbReference>
<dbReference type="AlphaFoldDB" id="A0A418WBN2"/>
<feature type="compositionally biased region" description="Basic residues" evidence="1">
    <location>
        <begin position="27"/>
        <end position="47"/>
    </location>
</feature>
<dbReference type="PANTHER" id="PTHR30105:SF2">
    <property type="entry name" value="DIVERGENT POLYSACCHARIDE DEACETYLASE SUPERFAMILY"/>
    <property type="match status" value="1"/>
</dbReference>
<feature type="region of interest" description="Disordered" evidence="1">
    <location>
        <begin position="386"/>
        <end position="406"/>
    </location>
</feature>
<keyword evidence="4" id="KW-1185">Reference proteome</keyword>
<keyword evidence="2" id="KW-0812">Transmembrane</keyword>
<evidence type="ECO:0000313" key="3">
    <source>
        <dbReference type="EMBL" id="RJF87422.1"/>
    </source>
</evidence>
<keyword evidence="2" id="KW-0472">Membrane</keyword>
<organism evidence="3 4">
    <name type="scientific">Oleomonas cavernae</name>
    <dbReference type="NCBI Taxonomy" id="2320859"/>
    <lineage>
        <taxon>Bacteria</taxon>
        <taxon>Pseudomonadati</taxon>
        <taxon>Pseudomonadota</taxon>
        <taxon>Alphaproteobacteria</taxon>
        <taxon>Acetobacterales</taxon>
        <taxon>Acetobacteraceae</taxon>
        <taxon>Oleomonas</taxon>
    </lineage>
</organism>
<evidence type="ECO:0000313" key="4">
    <source>
        <dbReference type="Proteomes" id="UP000284605"/>
    </source>
</evidence>
<proteinExistence type="predicted"/>
<dbReference type="InterPro" id="IPR011330">
    <property type="entry name" value="Glyco_hydro/deAcase_b/a-brl"/>
</dbReference>
<dbReference type="SUPFAM" id="SSF88713">
    <property type="entry name" value="Glycoside hydrolase/deacetylase"/>
    <property type="match status" value="1"/>
</dbReference>
<dbReference type="Gene3D" id="3.20.20.370">
    <property type="entry name" value="Glycoside hydrolase/deacetylase"/>
    <property type="match status" value="1"/>
</dbReference>
<reference evidence="3 4" key="1">
    <citation type="submission" date="2018-09" db="EMBL/GenBank/DDBJ databases">
        <authorList>
            <person name="Zhu H."/>
        </authorList>
    </citation>
    <scope>NUCLEOTIDE SEQUENCE [LARGE SCALE GENOMIC DNA]</scope>
    <source>
        <strain evidence="3 4">K1W22B-8</strain>
    </source>
</reference>
<feature type="region of interest" description="Disordered" evidence="1">
    <location>
        <begin position="21"/>
        <end position="47"/>
    </location>
</feature>
<keyword evidence="2" id="KW-1133">Transmembrane helix</keyword>
<feature type="region of interest" description="Disordered" evidence="1">
    <location>
        <begin position="84"/>
        <end position="134"/>
    </location>
</feature>
<dbReference type="CDD" id="cd10936">
    <property type="entry name" value="CE4_DAC2"/>
    <property type="match status" value="1"/>
</dbReference>
<dbReference type="GO" id="GO:0005975">
    <property type="term" value="P:carbohydrate metabolic process"/>
    <property type="evidence" value="ECO:0007669"/>
    <property type="project" value="InterPro"/>
</dbReference>
<evidence type="ECO:0000256" key="1">
    <source>
        <dbReference type="SAM" id="MobiDB-lite"/>
    </source>
</evidence>
<protein>
    <submittedName>
        <fullName evidence="3">Divergent polysaccharide deacetylase family protein</fullName>
    </submittedName>
</protein>
<dbReference type="InterPro" id="IPR006837">
    <property type="entry name" value="Divergent_DAC"/>
</dbReference>
<gene>
    <name evidence="3" type="ORF">D3874_10635</name>
</gene>
<feature type="transmembrane region" description="Helical" evidence="2">
    <location>
        <begin position="53"/>
        <end position="74"/>
    </location>
</feature>
<comment type="caution">
    <text evidence="3">The sequence shown here is derived from an EMBL/GenBank/DDBJ whole genome shotgun (WGS) entry which is preliminary data.</text>
</comment>
<dbReference type="Pfam" id="PF04748">
    <property type="entry name" value="Polysacc_deac_2"/>
    <property type="match status" value="1"/>
</dbReference>
<dbReference type="EMBL" id="QYUK01000011">
    <property type="protein sequence ID" value="RJF87422.1"/>
    <property type="molecule type" value="Genomic_DNA"/>
</dbReference>